<evidence type="ECO:0000313" key="1">
    <source>
        <dbReference type="EMBL" id="JAH41962.1"/>
    </source>
</evidence>
<reference evidence="1" key="1">
    <citation type="submission" date="2014-11" db="EMBL/GenBank/DDBJ databases">
        <authorList>
            <person name="Amaro Gonzalez C."/>
        </authorList>
    </citation>
    <scope>NUCLEOTIDE SEQUENCE</scope>
</reference>
<dbReference type="EMBL" id="GBXM01066615">
    <property type="protein sequence ID" value="JAH41962.1"/>
    <property type="molecule type" value="Transcribed_RNA"/>
</dbReference>
<protein>
    <submittedName>
        <fullName evidence="1">Uncharacterized protein</fullName>
    </submittedName>
</protein>
<accession>A0A0E9SL61</accession>
<proteinExistence type="predicted"/>
<reference evidence="1" key="2">
    <citation type="journal article" date="2015" name="Fish Shellfish Immunol.">
        <title>Early steps in the European eel (Anguilla anguilla)-Vibrio vulnificus interaction in the gills: Role of the RtxA13 toxin.</title>
        <authorList>
            <person name="Callol A."/>
            <person name="Pajuelo D."/>
            <person name="Ebbesson L."/>
            <person name="Teles M."/>
            <person name="MacKenzie S."/>
            <person name="Amaro C."/>
        </authorList>
    </citation>
    <scope>NUCLEOTIDE SEQUENCE</scope>
</reference>
<name>A0A0E9SL61_ANGAN</name>
<organism evidence="1">
    <name type="scientific">Anguilla anguilla</name>
    <name type="common">European freshwater eel</name>
    <name type="synonym">Muraena anguilla</name>
    <dbReference type="NCBI Taxonomy" id="7936"/>
    <lineage>
        <taxon>Eukaryota</taxon>
        <taxon>Metazoa</taxon>
        <taxon>Chordata</taxon>
        <taxon>Craniata</taxon>
        <taxon>Vertebrata</taxon>
        <taxon>Euteleostomi</taxon>
        <taxon>Actinopterygii</taxon>
        <taxon>Neopterygii</taxon>
        <taxon>Teleostei</taxon>
        <taxon>Anguilliformes</taxon>
        <taxon>Anguillidae</taxon>
        <taxon>Anguilla</taxon>
    </lineage>
</organism>
<sequence>MATLTQPTSTLISP</sequence>